<dbReference type="CDD" id="cd00077">
    <property type="entry name" value="HDc"/>
    <property type="match status" value="1"/>
</dbReference>
<dbReference type="AlphaFoldDB" id="H0UQQ6"/>
<reference evidence="5 6" key="1">
    <citation type="submission" date="2011-10" db="EMBL/GenBank/DDBJ databases">
        <title>The Noncontiguous Finished genome of Thermanaerovibrio velox DSM 12556.</title>
        <authorList>
            <consortium name="US DOE Joint Genome Institute (JGI-PGF)"/>
            <person name="Lucas S."/>
            <person name="Copeland A."/>
            <person name="Lapidus A."/>
            <person name="Glavina del Rio T."/>
            <person name="Dalin E."/>
            <person name="Tice H."/>
            <person name="Bruce D."/>
            <person name="Goodwin L."/>
            <person name="Pitluck S."/>
            <person name="Peters L."/>
            <person name="Mikhailova N."/>
            <person name="Teshima H."/>
            <person name="Kyrpides N."/>
            <person name="Mavromatis K."/>
            <person name="Ivanova N."/>
            <person name="Markowitz V."/>
            <person name="Cheng J.-F."/>
            <person name="Hugenholtz P."/>
            <person name="Woyke T."/>
            <person name="Wu D."/>
            <person name="Spring S."/>
            <person name="Brambilla E.-M."/>
            <person name="Klenk H.-P."/>
            <person name="Eisen J.A."/>
        </authorList>
    </citation>
    <scope>NUCLEOTIDE SEQUENCE [LARGE SCALE GENOMIC DNA]</scope>
    <source>
        <strain evidence="5 6">DSM 12556</strain>
    </source>
</reference>
<evidence type="ECO:0000313" key="5">
    <source>
        <dbReference type="EMBL" id="EHM10820.1"/>
    </source>
</evidence>
<dbReference type="Pfam" id="PF08448">
    <property type="entry name" value="PAS_4"/>
    <property type="match status" value="3"/>
</dbReference>
<dbReference type="InterPro" id="IPR052155">
    <property type="entry name" value="Biofilm_reg_signaling"/>
</dbReference>
<dbReference type="PROSITE" id="PS50113">
    <property type="entry name" value="PAC"/>
    <property type="match status" value="2"/>
</dbReference>
<dbReference type="Proteomes" id="UP000005730">
    <property type="component" value="Chromosome"/>
</dbReference>
<dbReference type="InterPro" id="IPR000160">
    <property type="entry name" value="GGDEF_dom"/>
</dbReference>
<dbReference type="CDD" id="cd01949">
    <property type="entry name" value="GGDEF"/>
    <property type="match status" value="1"/>
</dbReference>
<dbReference type="NCBIfam" id="TIGR00229">
    <property type="entry name" value="sensory_box"/>
    <property type="match status" value="3"/>
</dbReference>
<feature type="domain" description="GGDEF" evidence="3">
    <location>
        <begin position="547"/>
        <end position="677"/>
    </location>
</feature>
<evidence type="ECO:0000259" key="4">
    <source>
        <dbReference type="PROSITE" id="PS51832"/>
    </source>
</evidence>
<dbReference type="InterPro" id="IPR029787">
    <property type="entry name" value="Nucleotide_cyclase"/>
</dbReference>
<organism evidence="5 6">
    <name type="scientific">Thermanaerovibrio velox DSM 12556</name>
    <dbReference type="NCBI Taxonomy" id="926567"/>
    <lineage>
        <taxon>Bacteria</taxon>
        <taxon>Thermotogati</taxon>
        <taxon>Synergistota</taxon>
        <taxon>Synergistia</taxon>
        <taxon>Synergistales</taxon>
        <taxon>Synergistaceae</taxon>
        <taxon>Thermanaerovibrio</taxon>
    </lineage>
</organism>
<name>H0UQQ6_9BACT</name>
<dbReference type="Pfam" id="PF13487">
    <property type="entry name" value="HD_5"/>
    <property type="match status" value="1"/>
</dbReference>
<dbReference type="Gene3D" id="3.30.70.270">
    <property type="match status" value="1"/>
</dbReference>
<feature type="domain" description="PAS" evidence="1">
    <location>
        <begin position="268"/>
        <end position="311"/>
    </location>
</feature>
<dbReference type="SUPFAM" id="SSF55073">
    <property type="entry name" value="Nucleotide cyclase"/>
    <property type="match status" value="1"/>
</dbReference>
<dbReference type="SUPFAM" id="SSF109604">
    <property type="entry name" value="HD-domain/PDEase-like"/>
    <property type="match status" value="1"/>
</dbReference>
<dbReference type="STRING" id="926567.TheveDRAFT_1702"/>
<dbReference type="InterPro" id="IPR000700">
    <property type="entry name" value="PAS-assoc_C"/>
</dbReference>
<dbReference type="NCBIfam" id="TIGR00254">
    <property type="entry name" value="GGDEF"/>
    <property type="match status" value="1"/>
</dbReference>
<dbReference type="Pfam" id="PF00990">
    <property type="entry name" value="GGDEF"/>
    <property type="match status" value="1"/>
</dbReference>
<feature type="domain" description="PAC" evidence="2">
    <location>
        <begin position="466"/>
        <end position="518"/>
    </location>
</feature>
<dbReference type="InterPro" id="IPR013656">
    <property type="entry name" value="PAS_4"/>
</dbReference>
<proteinExistence type="predicted"/>
<gene>
    <name evidence="5" type="ORF">TheveDRAFT_1702</name>
</gene>
<dbReference type="InterPro" id="IPR043128">
    <property type="entry name" value="Rev_trsase/Diguanyl_cyclase"/>
</dbReference>
<dbReference type="eggNOG" id="COG3437">
    <property type="taxonomic scope" value="Bacteria"/>
</dbReference>
<feature type="domain" description="HD-GYP" evidence="4">
    <location>
        <begin position="668"/>
        <end position="855"/>
    </location>
</feature>
<dbReference type="InterPro" id="IPR003607">
    <property type="entry name" value="HD/PDEase_dom"/>
</dbReference>
<dbReference type="Gene3D" id="3.30.450.20">
    <property type="entry name" value="PAS domain"/>
    <property type="match status" value="3"/>
</dbReference>
<dbReference type="SUPFAM" id="SSF55785">
    <property type="entry name" value="PYP-like sensor domain (PAS domain)"/>
    <property type="match status" value="3"/>
</dbReference>
<dbReference type="PROSITE" id="PS50887">
    <property type="entry name" value="GGDEF"/>
    <property type="match status" value="1"/>
</dbReference>
<sequence>MTSPMDNDLLQDLFRRLPLPFALHEMIYLPDGRPHDYRFIWVNQAFLDALGLKESPEGKTLREAFPEVLKDSFDWVAFFSSAAAGYGVRKALVFSENLKRPFNVISFSPRPGTFAAIFQDVSDELNRIRLLEESGERIKAISLEFETVFEGIQEGAFLVEVSEEGFKYLMVNQNYRVITGIGDLDVRGLKASQFLGEAASHEIEENYRLCISRKETLNFKEKLVTGEGIRVLSTVLIPVANGEGAPHILGFIKDVTEQERAQEERDEALSRYRAMFNDHSAVMLLIEPKSGRIVDANPAAANFYGYSVDELRSMKVQDINILPQEEVERRRLKALSGRQRYFLFPHRLRSGEVRMVDVYSAPVDVMREKLLFSIIFDVTDRERIRKQLEEEKELFKTTLMSIGDGVVTTDQSGIITSANPEACRLSNRSQGSLLDANFSDAFPLLDPKTGDVRDPLGAALKTGRTLHISELLLRVPGNELHVSGSASPIKDQLGEVMGGVVVLRDITHEKKWRDRMLFMSYHDSLTRLPNRRFLEEQMAQLEEEQSFPVAVMMADVNGLKMTNDAFGHERGDALLVAAARLLKGACRRGDVVGRWGGDEFVLLLPGATPDGARIAAERIAEAASKARLGDLEISIALGWGAKVDPSQRLHQALKEAEEMMYRHKLTEGREQRRRILDQILASLGARSHEDEGHRNRLRRLCINIGSTGGLNWEALEDLERLCLYHDLGMIAVPARTLLKPGGLGEPEWLDVRRHTEVGYRIAQNIPELAGVADLILLHHERHDGSGYPRGLKGLQIPVQCRIFALADSYDAMTQPRPYRTSVSPREALKEIESQRGLLFDPDLTDLFIRVVSQEI</sequence>
<dbReference type="InterPro" id="IPR035965">
    <property type="entry name" value="PAS-like_dom_sf"/>
</dbReference>
<dbReference type="SMART" id="SM00091">
    <property type="entry name" value="PAS"/>
    <property type="match status" value="4"/>
</dbReference>
<dbReference type="PANTHER" id="PTHR44757">
    <property type="entry name" value="DIGUANYLATE CYCLASE DGCP"/>
    <property type="match status" value="1"/>
</dbReference>
<feature type="domain" description="PAC" evidence="2">
    <location>
        <begin position="217"/>
        <end position="267"/>
    </location>
</feature>
<dbReference type="InterPro" id="IPR037522">
    <property type="entry name" value="HD_GYP_dom"/>
</dbReference>
<dbReference type="SMART" id="SM00267">
    <property type="entry name" value="GGDEF"/>
    <property type="match status" value="1"/>
</dbReference>
<evidence type="ECO:0000259" key="3">
    <source>
        <dbReference type="PROSITE" id="PS50887"/>
    </source>
</evidence>
<dbReference type="Pfam" id="PF13188">
    <property type="entry name" value="PAS_8"/>
    <property type="match status" value="1"/>
</dbReference>
<evidence type="ECO:0000259" key="2">
    <source>
        <dbReference type="PROSITE" id="PS50113"/>
    </source>
</evidence>
<keyword evidence="6" id="KW-1185">Reference proteome</keyword>
<evidence type="ECO:0000259" key="1">
    <source>
        <dbReference type="PROSITE" id="PS50112"/>
    </source>
</evidence>
<dbReference type="EMBL" id="CM001377">
    <property type="protein sequence ID" value="EHM10820.1"/>
    <property type="molecule type" value="Genomic_DNA"/>
</dbReference>
<dbReference type="CDD" id="cd00130">
    <property type="entry name" value="PAS"/>
    <property type="match status" value="2"/>
</dbReference>
<protein>
    <submittedName>
        <fullName evidence="5">PAS domain S-box/diguanylate cyclase (GGDEF) domain-containing protein</fullName>
    </submittedName>
</protein>
<dbReference type="InterPro" id="IPR000014">
    <property type="entry name" value="PAS"/>
</dbReference>
<dbReference type="eggNOG" id="COG5002">
    <property type="taxonomic scope" value="Bacteria"/>
</dbReference>
<dbReference type="Gene3D" id="1.10.3210.10">
    <property type="entry name" value="Hypothetical protein af1432"/>
    <property type="match status" value="1"/>
</dbReference>
<dbReference type="PROSITE" id="PS51832">
    <property type="entry name" value="HD_GYP"/>
    <property type="match status" value="1"/>
</dbReference>
<dbReference type="PANTHER" id="PTHR44757:SF2">
    <property type="entry name" value="BIOFILM ARCHITECTURE MAINTENANCE PROTEIN MBAA"/>
    <property type="match status" value="1"/>
</dbReference>
<accession>H0UQQ6</accession>
<evidence type="ECO:0000313" key="6">
    <source>
        <dbReference type="Proteomes" id="UP000005730"/>
    </source>
</evidence>
<dbReference type="PROSITE" id="PS50112">
    <property type="entry name" value="PAS"/>
    <property type="match status" value="1"/>
</dbReference>
<dbReference type="HOGENOM" id="CLU_000445_92_5_0"/>